<keyword evidence="2" id="KW-1185">Reference proteome</keyword>
<evidence type="ECO:0000313" key="1">
    <source>
        <dbReference type="EMBL" id="SMY34320.1"/>
    </source>
</evidence>
<dbReference type="AlphaFoldDB" id="A0A1Y6MEW6"/>
<reference evidence="2" key="1">
    <citation type="submission" date="2017-06" db="EMBL/GenBank/DDBJ databases">
        <authorList>
            <person name="Rodrigo-Torres L."/>
            <person name="Arahal R.D."/>
            <person name="Lucena T."/>
        </authorList>
    </citation>
    <scope>NUCLEOTIDE SEQUENCE [LARGE SCALE GENOMIC DNA]</scope>
    <source>
        <strain evidence="2">CECT 9192</strain>
    </source>
</reference>
<protein>
    <submittedName>
        <fullName evidence="1">Uncharacterized protein</fullName>
    </submittedName>
</protein>
<organism evidence="1 2">
    <name type="scientific">Photobacterium andalusiense</name>
    <dbReference type="NCBI Taxonomy" id="2204296"/>
    <lineage>
        <taxon>Bacteria</taxon>
        <taxon>Pseudomonadati</taxon>
        <taxon>Pseudomonadota</taxon>
        <taxon>Gammaproteobacteria</taxon>
        <taxon>Vibrionales</taxon>
        <taxon>Vibrionaceae</taxon>
        <taxon>Photobacterium</taxon>
    </lineage>
</organism>
<accession>A0A1Y6MEW6</accession>
<evidence type="ECO:0000313" key="2">
    <source>
        <dbReference type="Proteomes" id="UP000195719"/>
    </source>
</evidence>
<sequence length="60" mass="6500">MSSIAQLSIEKPVPQFSNKQVAYILEYLAVTTSNEQLNDNSIIGLSILLKSLSVSIASEC</sequence>
<name>A0A1Y6MEW6_9GAMM</name>
<dbReference type="EMBL" id="FYAJ01000002">
    <property type="protein sequence ID" value="SMY34320.1"/>
    <property type="molecule type" value="Genomic_DNA"/>
</dbReference>
<proteinExistence type="predicted"/>
<gene>
    <name evidence="1" type="ORF">PAND9192_01269</name>
</gene>
<dbReference type="Proteomes" id="UP000195719">
    <property type="component" value="Unassembled WGS sequence"/>
</dbReference>